<evidence type="ECO:0000313" key="2">
    <source>
        <dbReference type="EMBL" id="SEU19903.1"/>
    </source>
</evidence>
<proteinExistence type="predicted"/>
<sequence length="38" mass="4420">MLNDTEIDSLIKNHKHKISEAIKKGKKQSNNREKRTVS</sequence>
<feature type="region of interest" description="Disordered" evidence="1">
    <location>
        <begin position="18"/>
        <end position="38"/>
    </location>
</feature>
<comment type="caution">
    <text evidence="2">The sequence shown here is derived from an EMBL/GenBank/DDBJ whole genome shotgun (WGS) entry which is preliminary data.</text>
</comment>
<organism evidence="2 3">
    <name type="scientific">Enterocloster clostridioformis</name>
    <dbReference type="NCBI Taxonomy" id="1531"/>
    <lineage>
        <taxon>Bacteria</taxon>
        <taxon>Bacillati</taxon>
        <taxon>Bacillota</taxon>
        <taxon>Clostridia</taxon>
        <taxon>Lachnospirales</taxon>
        <taxon>Lachnospiraceae</taxon>
        <taxon>Enterocloster</taxon>
    </lineage>
</organism>
<dbReference type="AlphaFoldDB" id="A0A1I0K7N3"/>
<evidence type="ECO:0000256" key="1">
    <source>
        <dbReference type="SAM" id="MobiDB-lite"/>
    </source>
</evidence>
<evidence type="ECO:0000313" key="3">
    <source>
        <dbReference type="Proteomes" id="UP000182121"/>
    </source>
</evidence>
<protein>
    <submittedName>
        <fullName evidence="2">Uncharacterized protein</fullName>
    </submittedName>
</protein>
<reference evidence="2 3" key="1">
    <citation type="submission" date="2016-10" db="EMBL/GenBank/DDBJ databases">
        <authorList>
            <person name="Varghese N."/>
            <person name="Submissions S."/>
        </authorList>
    </citation>
    <scope>NUCLEOTIDE SEQUENCE [LARGE SCALE GENOMIC DNA]</scope>
    <source>
        <strain evidence="2 3">NLAE-zl-C196</strain>
    </source>
</reference>
<accession>A0A1I0K7N3</accession>
<gene>
    <name evidence="2" type="ORF">SAMN05216521_109814</name>
</gene>
<name>A0A1I0K7N3_9FIRM</name>
<dbReference type="Proteomes" id="UP000182121">
    <property type="component" value="Unassembled WGS sequence"/>
</dbReference>
<dbReference type="EMBL" id="FOIO01000098">
    <property type="protein sequence ID" value="SEU19903.1"/>
    <property type="molecule type" value="Genomic_DNA"/>
</dbReference>